<dbReference type="PANTHER" id="PTHR45277">
    <property type="entry name" value="EXPRESSED PROTEIN"/>
    <property type="match status" value="1"/>
</dbReference>
<organism evidence="3 4">
    <name type="scientific">Paucilactobacillus oligofermentans DSM 15707 = LMG 22743</name>
    <dbReference type="NCBI Taxonomy" id="1423778"/>
    <lineage>
        <taxon>Bacteria</taxon>
        <taxon>Bacillati</taxon>
        <taxon>Bacillota</taxon>
        <taxon>Bacilli</taxon>
        <taxon>Lactobacillales</taxon>
        <taxon>Lactobacillaceae</taxon>
        <taxon>Paucilactobacillus</taxon>
    </lineage>
</organism>
<dbReference type="PANTHER" id="PTHR45277:SF1">
    <property type="entry name" value="EXPRESSED PROTEIN"/>
    <property type="match status" value="1"/>
</dbReference>
<feature type="domain" description="Methyltransferase type 11" evidence="2">
    <location>
        <begin position="79"/>
        <end position="186"/>
    </location>
</feature>
<dbReference type="RefSeq" id="WP_057890461.1">
    <property type="nucleotide sequence ID" value="NZ_AZFE01000032.1"/>
</dbReference>
<dbReference type="CDD" id="cd02440">
    <property type="entry name" value="AdoMet_MTases"/>
    <property type="match status" value="1"/>
</dbReference>
<keyword evidence="1" id="KW-0472">Membrane</keyword>
<dbReference type="PATRIC" id="fig|1423778.4.peg.1571"/>
<dbReference type="InterPro" id="IPR013216">
    <property type="entry name" value="Methyltransf_11"/>
</dbReference>
<gene>
    <name evidence="3" type="ORF">FC70_GL001535</name>
</gene>
<feature type="transmembrane region" description="Helical" evidence="1">
    <location>
        <begin position="12"/>
        <end position="32"/>
    </location>
</feature>
<reference evidence="3 4" key="1">
    <citation type="journal article" date="2015" name="Genome Announc.">
        <title>Expanding the biotechnology potential of lactobacilli through comparative genomics of 213 strains and associated genera.</title>
        <authorList>
            <person name="Sun Z."/>
            <person name="Harris H.M."/>
            <person name="McCann A."/>
            <person name="Guo C."/>
            <person name="Argimon S."/>
            <person name="Zhang W."/>
            <person name="Yang X."/>
            <person name="Jeffery I.B."/>
            <person name="Cooney J.C."/>
            <person name="Kagawa T.F."/>
            <person name="Liu W."/>
            <person name="Song Y."/>
            <person name="Salvetti E."/>
            <person name="Wrobel A."/>
            <person name="Rasinkangas P."/>
            <person name="Parkhill J."/>
            <person name="Rea M.C."/>
            <person name="O'Sullivan O."/>
            <person name="Ritari J."/>
            <person name="Douillard F.P."/>
            <person name="Paul Ross R."/>
            <person name="Yang R."/>
            <person name="Briner A.E."/>
            <person name="Felis G.E."/>
            <person name="de Vos W.M."/>
            <person name="Barrangou R."/>
            <person name="Klaenhammer T.R."/>
            <person name="Caufield P.W."/>
            <person name="Cui Y."/>
            <person name="Zhang H."/>
            <person name="O'Toole P.W."/>
        </authorList>
    </citation>
    <scope>NUCLEOTIDE SEQUENCE [LARGE SCALE GENOMIC DNA]</scope>
    <source>
        <strain evidence="3 4">DSM 15707</strain>
    </source>
</reference>
<dbReference type="Proteomes" id="UP000051697">
    <property type="component" value="Unassembled WGS sequence"/>
</dbReference>
<evidence type="ECO:0000313" key="4">
    <source>
        <dbReference type="Proteomes" id="UP000051697"/>
    </source>
</evidence>
<dbReference type="InterPro" id="IPR029063">
    <property type="entry name" value="SAM-dependent_MTases_sf"/>
</dbReference>
<evidence type="ECO:0000313" key="3">
    <source>
        <dbReference type="EMBL" id="KRL54736.1"/>
    </source>
</evidence>
<comment type="caution">
    <text evidence="3">The sequence shown here is derived from an EMBL/GenBank/DDBJ whole genome shotgun (WGS) entry which is preliminary data.</text>
</comment>
<keyword evidence="4" id="KW-1185">Reference proteome</keyword>
<dbReference type="EMBL" id="AZFE01000032">
    <property type="protein sequence ID" value="KRL54736.1"/>
    <property type="molecule type" value="Genomic_DNA"/>
</dbReference>
<sequence length="228" mass="25290">MKIFRYGLDAPAFVIGYFLFGIVAIILDVLGYLQGWSFGGIICILFSLWMAFSSLFGKSIALDKVLKTNLPQDKLIKSLDIGTGRGLVLAKLARLDNVQIATGIDLWSNKDQSSNAKDNTIKNMVLEGLASKTQIDTGNMLKMPYENETFNVVTASFSIHNVGKSNVQQVCQEIYRVAAKDSIIIIFDIMYLGKYKQYFKALGADILKESLPTPLTFPCARTLVIKKV</sequence>
<dbReference type="Pfam" id="PF08241">
    <property type="entry name" value="Methyltransf_11"/>
    <property type="match status" value="1"/>
</dbReference>
<dbReference type="Gene3D" id="3.40.50.150">
    <property type="entry name" value="Vaccinia Virus protein VP39"/>
    <property type="match status" value="1"/>
</dbReference>
<dbReference type="GO" id="GO:0008757">
    <property type="term" value="F:S-adenosylmethionine-dependent methyltransferase activity"/>
    <property type="evidence" value="ECO:0007669"/>
    <property type="project" value="InterPro"/>
</dbReference>
<dbReference type="SUPFAM" id="SSF53335">
    <property type="entry name" value="S-adenosyl-L-methionine-dependent methyltransferases"/>
    <property type="match status" value="1"/>
</dbReference>
<protein>
    <recommendedName>
        <fullName evidence="2">Methyltransferase type 11 domain-containing protein</fullName>
    </recommendedName>
</protein>
<proteinExistence type="predicted"/>
<accession>A0A0R1RCA6</accession>
<dbReference type="STRING" id="1423778.FC70_GL001535"/>
<name>A0A0R1RCA6_9LACO</name>
<evidence type="ECO:0000256" key="1">
    <source>
        <dbReference type="SAM" id="Phobius"/>
    </source>
</evidence>
<keyword evidence="1" id="KW-1133">Transmembrane helix</keyword>
<dbReference type="KEGG" id="lol:LACOL_1045"/>
<dbReference type="AlphaFoldDB" id="A0A0R1RCA6"/>
<feature type="transmembrane region" description="Helical" evidence="1">
    <location>
        <begin position="38"/>
        <end position="57"/>
    </location>
</feature>
<evidence type="ECO:0000259" key="2">
    <source>
        <dbReference type="Pfam" id="PF08241"/>
    </source>
</evidence>
<keyword evidence="1" id="KW-0812">Transmembrane</keyword>